<dbReference type="Gene3D" id="3.40.50.880">
    <property type="match status" value="1"/>
</dbReference>
<dbReference type="InterPro" id="IPR029062">
    <property type="entry name" value="Class_I_gatase-like"/>
</dbReference>
<evidence type="ECO:0000313" key="5">
    <source>
        <dbReference type="Proteomes" id="UP000002484"/>
    </source>
</evidence>
<proteinExistence type="predicted"/>
<evidence type="ECO:0000256" key="2">
    <source>
        <dbReference type="ARBA" id="ARBA00023163"/>
    </source>
</evidence>
<evidence type="ECO:0000256" key="1">
    <source>
        <dbReference type="ARBA" id="ARBA00023015"/>
    </source>
</evidence>
<dbReference type="Pfam" id="PF01965">
    <property type="entry name" value="DJ-1_PfpI"/>
    <property type="match status" value="1"/>
</dbReference>
<dbReference type="InterPro" id="IPR018060">
    <property type="entry name" value="HTH_AraC"/>
</dbReference>
<dbReference type="PROSITE" id="PS01124">
    <property type="entry name" value="HTH_ARAC_FAMILY_2"/>
    <property type="match status" value="1"/>
</dbReference>
<evidence type="ECO:0000313" key="4">
    <source>
        <dbReference type="EMBL" id="ADP81850.1"/>
    </source>
</evidence>
<organism evidence="4 5">
    <name type="scientific">Pseudofrankia inefficax (strain DSM 45817 / CECT 9037 / DDB 130130 / EuI1c)</name>
    <name type="common">Frankia inefficax</name>
    <dbReference type="NCBI Taxonomy" id="298654"/>
    <lineage>
        <taxon>Bacteria</taxon>
        <taxon>Bacillati</taxon>
        <taxon>Actinomycetota</taxon>
        <taxon>Actinomycetes</taxon>
        <taxon>Frankiales</taxon>
        <taxon>Frankiaceae</taxon>
        <taxon>Pseudofrankia</taxon>
    </lineage>
</organism>
<dbReference type="PANTHER" id="PTHR43130:SF3">
    <property type="entry name" value="HTH-TYPE TRANSCRIPTIONAL REGULATOR RV1931C"/>
    <property type="match status" value="1"/>
</dbReference>
<keyword evidence="5" id="KW-1185">Reference proteome</keyword>
<keyword evidence="1" id="KW-0805">Transcription regulation</keyword>
<dbReference type="GO" id="GO:0043565">
    <property type="term" value="F:sequence-specific DNA binding"/>
    <property type="evidence" value="ECO:0007669"/>
    <property type="project" value="InterPro"/>
</dbReference>
<dbReference type="InterPro" id="IPR002818">
    <property type="entry name" value="DJ-1/PfpI"/>
</dbReference>
<keyword evidence="2" id="KW-0804">Transcription</keyword>
<sequence length="338" mass="36011">MTTTPAPMADRPRTVVIVMFDEVQSLDVTGPLEVLTAAGRAARPDPGYRVLTASLDGRPVRSSSGLVLTPHADLRALPRLDRDRPDVPALDLLLVSGGSGGRAPGADLVAWVRKLAPRARRVASVCTGAFLLAEAGLLAGRAATTHWAHCAEFARRFPEVELRPDALFVRDGNVLTSGGVTAGVDLTLALVAEDLGREVALTVARHLLVDLRRPGGQAPFGTGPAPGRSQPATHAGPLAELRQWIDEHPVADLSVAALAKRVSLSERQLTRAFQAEAGVPPGRYVDEARLRAACRLLEETSDGVESVARRSGYGSAEAMRRAFARSVGIPPSEYRRRF</sequence>
<dbReference type="EMBL" id="CP002299">
    <property type="protein sequence ID" value="ADP81850.1"/>
    <property type="molecule type" value="Genomic_DNA"/>
</dbReference>
<dbReference type="SMART" id="SM00342">
    <property type="entry name" value="HTH_ARAC"/>
    <property type="match status" value="1"/>
</dbReference>
<dbReference type="InterPro" id="IPR052158">
    <property type="entry name" value="INH-QAR"/>
</dbReference>
<evidence type="ECO:0000259" key="3">
    <source>
        <dbReference type="PROSITE" id="PS01124"/>
    </source>
</evidence>
<name>E3J471_PSEI1</name>
<dbReference type="KEGG" id="fri:FraEuI1c_3843"/>
<dbReference type="GO" id="GO:0003700">
    <property type="term" value="F:DNA-binding transcription factor activity"/>
    <property type="evidence" value="ECO:0007669"/>
    <property type="project" value="InterPro"/>
</dbReference>
<dbReference type="PANTHER" id="PTHR43130">
    <property type="entry name" value="ARAC-FAMILY TRANSCRIPTIONAL REGULATOR"/>
    <property type="match status" value="1"/>
</dbReference>
<dbReference type="InParanoid" id="E3J471"/>
<dbReference type="AlphaFoldDB" id="E3J471"/>
<feature type="domain" description="HTH araC/xylS-type" evidence="3">
    <location>
        <begin position="239"/>
        <end position="337"/>
    </location>
</feature>
<dbReference type="InterPro" id="IPR009057">
    <property type="entry name" value="Homeodomain-like_sf"/>
</dbReference>
<dbReference type="STRING" id="298654.FraEuI1c_3843"/>
<accession>E3J471</accession>
<dbReference type="eggNOG" id="COG4977">
    <property type="taxonomic scope" value="Bacteria"/>
</dbReference>
<dbReference type="Pfam" id="PF12833">
    <property type="entry name" value="HTH_18"/>
    <property type="match status" value="1"/>
</dbReference>
<dbReference type="Gene3D" id="1.10.10.60">
    <property type="entry name" value="Homeodomain-like"/>
    <property type="match status" value="1"/>
</dbReference>
<gene>
    <name evidence="4" type="ordered locus">FraEuI1c_3843</name>
</gene>
<dbReference type="HOGENOM" id="CLU_000445_59_0_11"/>
<dbReference type="SUPFAM" id="SSF52317">
    <property type="entry name" value="Class I glutamine amidotransferase-like"/>
    <property type="match status" value="1"/>
</dbReference>
<reference evidence="4 5" key="1">
    <citation type="submission" date="2010-10" db="EMBL/GenBank/DDBJ databases">
        <title>Complete sequence of Frankia sp. EuI1c.</title>
        <authorList>
            <consortium name="US DOE Joint Genome Institute"/>
            <person name="Lucas S."/>
            <person name="Copeland A."/>
            <person name="Lapidus A."/>
            <person name="Cheng J.-F."/>
            <person name="Bruce D."/>
            <person name="Goodwin L."/>
            <person name="Pitluck S."/>
            <person name="Chertkov O."/>
            <person name="Detter J.C."/>
            <person name="Han C."/>
            <person name="Tapia R."/>
            <person name="Land M."/>
            <person name="Hauser L."/>
            <person name="Jeffries C."/>
            <person name="Kyrpides N."/>
            <person name="Ivanova N."/>
            <person name="Mikhailova N."/>
            <person name="Beauchemin N."/>
            <person name="Sen A."/>
            <person name="Sur S.A."/>
            <person name="Gtari M."/>
            <person name="Wall L."/>
            <person name="Tisa L."/>
            <person name="Woyke T."/>
        </authorList>
    </citation>
    <scope>NUCLEOTIDE SEQUENCE [LARGE SCALE GENOMIC DNA]</scope>
    <source>
        <strain evidence="5">DSM 45817 / CECT 9037 / EuI1c</strain>
    </source>
</reference>
<protein>
    <submittedName>
        <fullName evidence="4">Transcriptional regulator, AraC family</fullName>
    </submittedName>
</protein>
<dbReference type="Proteomes" id="UP000002484">
    <property type="component" value="Chromosome"/>
</dbReference>
<dbReference type="SUPFAM" id="SSF46689">
    <property type="entry name" value="Homeodomain-like"/>
    <property type="match status" value="2"/>
</dbReference>
<dbReference type="CDD" id="cd03137">
    <property type="entry name" value="GATase1_AraC_1"/>
    <property type="match status" value="1"/>
</dbReference>